<feature type="chain" id="PRO_5024361337" evidence="2">
    <location>
        <begin position="25"/>
        <end position="371"/>
    </location>
</feature>
<organism evidence="5 6">
    <name type="scientific">Asparagus officinalis</name>
    <name type="common">Garden asparagus</name>
    <dbReference type="NCBI Taxonomy" id="4686"/>
    <lineage>
        <taxon>Eukaryota</taxon>
        <taxon>Viridiplantae</taxon>
        <taxon>Streptophyta</taxon>
        <taxon>Embryophyta</taxon>
        <taxon>Tracheophyta</taxon>
        <taxon>Spermatophyta</taxon>
        <taxon>Magnoliopsida</taxon>
        <taxon>Liliopsida</taxon>
        <taxon>Asparagales</taxon>
        <taxon>Asparagaceae</taxon>
        <taxon>Asparagoideae</taxon>
        <taxon>Asparagus</taxon>
    </lineage>
</organism>
<evidence type="ECO:0000256" key="2">
    <source>
        <dbReference type="SAM" id="SignalP"/>
    </source>
</evidence>
<evidence type="ECO:0000256" key="1">
    <source>
        <dbReference type="SAM" id="MobiDB-lite"/>
    </source>
</evidence>
<evidence type="ECO:0000259" key="3">
    <source>
        <dbReference type="Pfam" id="PF00646"/>
    </source>
</evidence>
<protein>
    <submittedName>
        <fullName evidence="5">Uncharacterized protein</fullName>
    </submittedName>
</protein>
<feature type="domain" description="F-box" evidence="3">
    <location>
        <begin position="4"/>
        <end position="38"/>
    </location>
</feature>
<evidence type="ECO:0000313" key="6">
    <source>
        <dbReference type="Proteomes" id="UP000243459"/>
    </source>
</evidence>
<dbReference type="InterPro" id="IPR050232">
    <property type="entry name" value="FBL13/AtMIF1-like"/>
</dbReference>
<sequence>MDPFSLLPDHLISIILSLLPFTEAARTSILSRRWRNLWVHITDFYISGRRHDDLTKQIQCIDAVLSHPQVNILKFRISLSSFAPKPVTDRWAGNLARMRVTNVSLTLVHVSHVVLQRLLSSKSLTKLKLRYCIFPRDISPLLVSCTSLRHLDLRGIETSDTAIREIISACENLSSLKIGFCVLRQLVVNHQRLECFVWATASRTCDMDIETPNLRKLKLDILSCKLRRLRVSAPMLRTSRICIERSGLPTDSDSLRSLKELLAGIRNSERLQLDGEVVQCLPSRFTPLEFASIFPKLKKLRITDLGIEDPGQISALTAFLQSFSELRELKIEVKTYSLKLMIPNRRKPTDQTQAHPANVTVEGKPHELGGW</sequence>
<dbReference type="AlphaFoldDB" id="A0A5P1FTG9"/>
<dbReference type="PANTHER" id="PTHR31900:SF27">
    <property type="entry name" value="FBD DOMAIN-CONTAINING PROTEIN"/>
    <property type="match status" value="1"/>
</dbReference>
<dbReference type="OrthoDB" id="1933116at2759"/>
<dbReference type="InterPro" id="IPR001810">
    <property type="entry name" value="F-box_dom"/>
</dbReference>
<dbReference type="InterPro" id="IPR053781">
    <property type="entry name" value="F-box_AtFBL13-like"/>
</dbReference>
<feature type="signal peptide" evidence="2">
    <location>
        <begin position="1"/>
        <end position="24"/>
    </location>
</feature>
<dbReference type="SUPFAM" id="SSF52047">
    <property type="entry name" value="RNI-like"/>
    <property type="match status" value="1"/>
</dbReference>
<gene>
    <name evidence="5" type="ORF">A4U43_C01F31030</name>
</gene>
<proteinExistence type="predicted"/>
<feature type="domain" description="F-box/LRR-repeat protein 15/At3g58940/PEG3-like LRR" evidence="4">
    <location>
        <begin position="89"/>
        <end position="237"/>
    </location>
</feature>
<dbReference type="InterPro" id="IPR036047">
    <property type="entry name" value="F-box-like_dom_sf"/>
</dbReference>
<dbReference type="Pfam" id="PF00646">
    <property type="entry name" value="F-box"/>
    <property type="match status" value="1"/>
</dbReference>
<dbReference type="InterPro" id="IPR055411">
    <property type="entry name" value="LRR_FXL15/At3g58940/PEG3-like"/>
</dbReference>
<evidence type="ECO:0000313" key="5">
    <source>
        <dbReference type="EMBL" id="ONK81605.1"/>
    </source>
</evidence>
<dbReference type="PANTHER" id="PTHR31900">
    <property type="entry name" value="F-BOX/RNI SUPERFAMILY PROTEIN-RELATED"/>
    <property type="match status" value="1"/>
</dbReference>
<dbReference type="OMA" id="FELCVTH"/>
<evidence type="ECO:0000259" key="4">
    <source>
        <dbReference type="Pfam" id="PF24758"/>
    </source>
</evidence>
<dbReference type="Gene3D" id="1.20.1280.50">
    <property type="match status" value="1"/>
</dbReference>
<dbReference type="Proteomes" id="UP000243459">
    <property type="component" value="Chromosome 1"/>
</dbReference>
<dbReference type="EMBL" id="CM007381">
    <property type="protein sequence ID" value="ONK81605.1"/>
    <property type="molecule type" value="Genomic_DNA"/>
</dbReference>
<accession>A0A5P1FTG9</accession>
<dbReference type="SUPFAM" id="SSF81383">
    <property type="entry name" value="F-box domain"/>
    <property type="match status" value="1"/>
</dbReference>
<dbReference type="Gramene" id="ONK81605">
    <property type="protein sequence ID" value="ONK81605"/>
    <property type="gene ID" value="A4U43_C01F31030"/>
</dbReference>
<dbReference type="Gene3D" id="3.80.10.10">
    <property type="entry name" value="Ribonuclease Inhibitor"/>
    <property type="match status" value="1"/>
</dbReference>
<keyword evidence="2" id="KW-0732">Signal</keyword>
<feature type="region of interest" description="Disordered" evidence="1">
    <location>
        <begin position="347"/>
        <end position="371"/>
    </location>
</feature>
<dbReference type="InterPro" id="IPR032675">
    <property type="entry name" value="LRR_dom_sf"/>
</dbReference>
<dbReference type="CDD" id="cd22160">
    <property type="entry name" value="F-box_AtFBL13-like"/>
    <property type="match status" value="1"/>
</dbReference>
<reference evidence="6" key="1">
    <citation type="journal article" date="2017" name="Nat. Commun.">
        <title>The asparagus genome sheds light on the origin and evolution of a young Y chromosome.</title>
        <authorList>
            <person name="Harkess A."/>
            <person name="Zhou J."/>
            <person name="Xu C."/>
            <person name="Bowers J.E."/>
            <person name="Van der Hulst R."/>
            <person name="Ayyampalayam S."/>
            <person name="Mercati F."/>
            <person name="Riccardi P."/>
            <person name="McKain M.R."/>
            <person name="Kakrana A."/>
            <person name="Tang H."/>
            <person name="Ray J."/>
            <person name="Groenendijk J."/>
            <person name="Arikit S."/>
            <person name="Mathioni S.M."/>
            <person name="Nakano M."/>
            <person name="Shan H."/>
            <person name="Telgmann-Rauber A."/>
            <person name="Kanno A."/>
            <person name="Yue Z."/>
            <person name="Chen H."/>
            <person name="Li W."/>
            <person name="Chen Y."/>
            <person name="Xu X."/>
            <person name="Zhang Y."/>
            <person name="Luo S."/>
            <person name="Chen H."/>
            <person name="Gao J."/>
            <person name="Mao Z."/>
            <person name="Pires J.C."/>
            <person name="Luo M."/>
            <person name="Kudrna D."/>
            <person name="Wing R.A."/>
            <person name="Meyers B.C."/>
            <person name="Yi K."/>
            <person name="Kong H."/>
            <person name="Lavrijsen P."/>
            <person name="Sunseri F."/>
            <person name="Falavigna A."/>
            <person name="Ye Y."/>
            <person name="Leebens-Mack J.H."/>
            <person name="Chen G."/>
        </authorList>
    </citation>
    <scope>NUCLEOTIDE SEQUENCE [LARGE SCALE GENOMIC DNA]</scope>
    <source>
        <strain evidence="6">cv. DH0086</strain>
    </source>
</reference>
<keyword evidence="6" id="KW-1185">Reference proteome</keyword>
<name>A0A5P1FTG9_ASPOF</name>
<dbReference type="Pfam" id="PF24758">
    <property type="entry name" value="LRR_At5g56370"/>
    <property type="match status" value="1"/>
</dbReference>